<proteinExistence type="predicted"/>
<organism evidence="2 3">
    <name type="scientific">Athelia psychrophila</name>
    <dbReference type="NCBI Taxonomy" id="1759441"/>
    <lineage>
        <taxon>Eukaryota</taxon>
        <taxon>Fungi</taxon>
        <taxon>Dikarya</taxon>
        <taxon>Basidiomycota</taxon>
        <taxon>Agaricomycotina</taxon>
        <taxon>Agaricomycetes</taxon>
        <taxon>Agaricomycetidae</taxon>
        <taxon>Atheliales</taxon>
        <taxon>Atheliaceae</taxon>
        <taxon>Athelia</taxon>
    </lineage>
</organism>
<feature type="region of interest" description="Disordered" evidence="1">
    <location>
        <begin position="346"/>
        <end position="398"/>
    </location>
</feature>
<dbReference type="AlphaFoldDB" id="A0A167XNR3"/>
<dbReference type="EMBL" id="KV417752">
    <property type="protein sequence ID" value="KZP07409.1"/>
    <property type="molecule type" value="Genomic_DNA"/>
</dbReference>
<sequence>MVVLEEAEEILLKLNIKPLLPEGDAASLSAGAPLLAETAARAAAAAVVATETLRPATTTRPQTSTPGTAPSSAAETTRRWFHAIDRAIVPGQDQQQHSAHETDGVHTTEPRLVAEGTVAGAHPGPVAVVRAAAAREDLLEDVLHLQVVLLGDKLGYKGCGGCEGGATVARGAGGVAEGVGVPAVLGVVREAGEAHEAAEAAVAARVAVAREAGRVRVGALEVLVPEAAHVPAALGRHLPQTALPPRGAQAHAAPDRRAAARPPLLPQRGRALLHPAHVLAPQLVVDTQARSSQSFPSFDYLLPPESGDPGRLGEGLQVAPLRVRAPEGVPRAARAPGEEAREVAGRAAADGEGAGHALARAEAERAARVRPLPAAPQARARVPAVGGPAAPATKVSGG</sequence>
<gene>
    <name evidence="2" type="ORF">FIBSPDRAFT_998299</name>
</gene>
<feature type="compositionally biased region" description="Low complexity" evidence="1">
    <location>
        <begin position="369"/>
        <end position="392"/>
    </location>
</feature>
<dbReference type="Proteomes" id="UP000076532">
    <property type="component" value="Unassembled WGS sequence"/>
</dbReference>
<accession>A0A167XNR3</accession>
<evidence type="ECO:0000313" key="2">
    <source>
        <dbReference type="EMBL" id="KZP07409.1"/>
    </source>
</evidence>
<evidence type="ECO:0000256" key="1">
    <source>
        <dbReference type="SAM" id="MobiDB-lite"/>
    </source>
</evidence>
<feature type="compositionally biased region" description="Low complexity" evidence="1">
    <location>
        <begin position="346"/>
        <end position="358"/>
    </location>
</feature>
<reference evidence="2 3" key="1">
    <citation type="journal article" date="2016" name="Mol. Biol. Evol.">
        <title>Comparative Genomics of Early-Diverging Mushroom-Forming Fungi Provides Insights into the Origins of Lignocellulose Decay Capabilities.</title>
        <authorList>
            <person name="Nagy L.G."/>
            <person name="Riley R."/>
            <person name="Tritt A."/>
            <person name="Adam C."/>
            <person name="Daum C."/>
            <person name="Floudas D."/>
            <person name="Sun H."/>
            <person name="Yadav J.S."/>
            <person name="Pangilinan J."/>
            <person name="Larsson K.H."/>
            <person name="Matsuura K."/>
            <person name="Barry K."/>
            <person name="Labutti K."/>
            <person name="Kuo R."/>
            <person name="Ohm R.A."/>
            <person name="Bhattacharya S.S."/>
            <person name="Shirouzu T."/>
            <person name="Yoshinaga Y."/>
            <person name="Martin F.M."/>
            <person name="Grigoriev I.V."/>
            <person name="Hibbett D.S."/>
        </authorList>
    </citation>
    <scope>NUCLEOTIDE SEQUENCE [LARGE SCALE GENOMIC DNA]</scope>
    <source>
        <strain evidence="2 3">CBS 109695</strain>
    </source>
</reference>
<feature type="region of interest" description="Disordered" evidence="1">
    <location>
        <begin position="53"/>
        <end position="75"/>
    </location>
</feature>
<protein>
    <submittedName>
        <fullName evidence="2">Uncharacterized protein</fullName>
    </submittedName>
</protein>
<feature type="region of interest" description="Disordered" evidence="1">
    <location>
        <begin position="239"/>
        <end position="258"/>
    </location>
</feature>
<feature type="compositionally biased region" description="Low complexity" evidence="1">
    <location>
        <begin position="53"/>
        <end position="68"/>
    </location>
</feature>
<keyword evidence="3" id="KW-1185">Reference proteome</keyword>
<evidence type="ECO:0000313" key="3">
    <source>
        <dbReference type="Proteomes" id="UP000076532"/>
    </source>
</evidence>
<name>A0A167XNR3_9AGAM</name>